<evidence type="ECO:0000256" key="1">
    <source>
        <dbReference type="SAM" id="Phobius"/>
    </source>
</evidence>
<keyword evidence="1" id="KW-0812">Transmembrane</keyword>
<name>A0A9D1RAF7_9FIRM</name>
<feature type="transmembrane region" description="Helical" evidence="1">
    <location>
        <begin position="9"/>
        <end position="27"/>
    </location>
</feature>
<reference evidence="2" key="2">
    <citation type="submission" date="2021-04" db="EMBL/GenBank/DDBJ databases">
        <authorList>
            <person name="Gilroy R."/>
        </authorList>
    </citation>
    <scope>NUCLEOTIDE SEQUENCE</scope>
    <source>
        <strain evidence="2">ChiSxjej1B13-11762</strain>
    </source>
</reference>
<feature type="transmembrane region" description="Helical" evidence="1">
    <location>
        <begin position="142"/>
        <end position="166"/>
    </location>
</feature>
<dbReference type="Proteomes" id="UP000824263">
    <property type="component" value="Unassembled WGS sequence"/>
</dbReference>
<dbReference type="EMBL" id="DXGF01000116">
    <property type="protein sequence ID" value="HIW83919.1"/>
    <property type="molecule type" value="Genomic_DNA"/>
</dbReference>
<evidence type="ECO:0000313" key="2">
    <source>
        <dbReference type="EMBL" id="HIW83919.1"/>
    </source>
</evidence>
<comment type="caution">
    <text evidence="2">The sequence shown here is derived from an EMBL/GenBank/DDBJ whole genome shotgun (WGS) entry which is preliminary data.</text>
</comment>
<organism evidence="2 3">
    <name type="scientific">Candidatus Dorea gallistercoris</name>
    <dbReference type="NCBI Taxonomy" id="2838542"/>
    <lineage>
        <taxon>Bacteria</taxon>
        <taxon>Bacillati</taxon>
        <taxon>Bacillota</taxon>
        <taxon>Clostridia</taxon>
        <taxon>Lachnospirales</taxon>
        <taxon>Lachnospiraceae</taxon>
        <taxon>Dorea</taxon>
    </lineage>
</organism>
<evidence type="ECO:0000313" key="3">
    <source>
        <dbReference type="Proteomes" id="UP000824263"/>
    </source>
</evidence>
<gene>
    <name evidence="2" type="ORF">H9873_06330</name>
</gene>
<dbReference type="AlphaFoldDB" id="A0A9D1RAF7"/>
<accession>A0A9D1RAF7</accession>
<keyword evidence="1" id="KW-0472">Membrane</keyword>
<feature type="transmembrane region" description="Helical" evidence="1">
    <location>
        <begin position="117"/>
        <end position="136"/>
    </location>
</feature>
<proteinExistence type="predicted"/>
<sequence length="187" mass="20118">MEKKFTTKEVVVVAMVAAVIGVIYTLLDWAYMPLSAVLGTAFMELTFGIYMLSAMMPMYLVRKPGFAIFGAMVTAGVNLLLGSPYGLQLVLAGFLEGIAVEIGYAVVDRYQGSMKNLLISTILGPIFVFCRDGFFWGTPWSYGGTVAAAVVIVRFFSSIVISIILVKVITAALAKTGVLKGFKCVKA</sequence>
<feature type="transmembrane region" description="Helical" evidence="1">
    <location>
        <begin position="33"/>
        <end position="52"/>
    </location>
</feature>
<dbReference type="InterPro" id="IPR017195">
    <property type="entry name" value="ABC_thiamin-permease_prd"/>
</dbReference>
<protein>
    <submittedName>
        <fullName evidence="2">ECF transporter S component</fullName>
    </submittedName>
</protein>
<feature type="transmembrane region" description="Helical" evidence="1">
    <location>
        <begin position="64"/>
        <end position="81"/>
    </location>
</feature>
<feature type="transmembrane region" description="Helical" evidence="1">
    <location>
        <begin position="87"/>
        <end position="105"/>
    </location>
</feature>
<reference evidence="2" key="1">
    <citation type="journal article" date="2021" name="PeerJ">
        <title>Extensive microbial diversity within the chicken gut microbiome revealed by metagenomics and culture.</title>
        <authorList>
            <person name="Gilroy R."/>
            <person name="Ravi A."/>
            <person name="Getino M."/>
            <person name="Pursley I."/>
            <person name="Horton D.L."/>
            <person name="Alikhan N.F."/>
            <person name="Baker D."/>
            <person name="Gharbi K."/>
            <person name="Hall N."/>
            <person name="Watson M."/>
            <person name="Adriaenssens E.M."/>
            <person name="Foster-Nyarko E."/>
            <person name="Jarju S."/>
            <person name="Secka A."/>
            <person name="Antonio M."/>
            <person name="Oren A."/>
            <person name="Chaudhuri R.R."/>
            <person name="La Ragione R."/>
            <person name="Hildebrand F."/>
            <person name="Pallen M.J."/>
        </authorList>
    </citation>
    <scope>NUCLEOTIDE SEQUENCE</scope>
    <source>
        <strain evidence="2">ChiSxjej1B13-11762</strain>
    </source>
</reference>
<dbReference type="Pfam" id="PF09819">
    <property type="entry name" value="ABC_cobalt"/>
    <property type="match status" value="1"/>
</dbReference>
<keyword evidence="1" id="KW-1133">Transmembrane helix</keyword>